<feature type="transmembrane region" description="Helical" evidence="8">
    <location>
        <begin position="231"/>
        <end position="252"/>
    </location>
</feature>
<keyword evidence="4 10" id="KW-0808">Transferase</keyword>
<feature type="transmembrane region" description="Helical" evidence="8">
    <location>
        <begin position="190"/>
        <end position="219"/>
    </location>
</feature>
<evidence type="ECO:0000256" key="6">
    <source>
        <dbReference type="ARBA" id="ARBA00022989"/>
    </source>
</evidence>
<protein>
    <submittedName>
        <fullName evidence="10">Glycosyltransferase family 39 protein</fullName>
        <ecNumber evidence="10">2.4.-.-</ecNumber>
    </submittedName>
</protein>
<evidence type="ECO:0000256" key="5">
    <source>
        <dbReference type="ARBA" id="ARBA00022692"/>
    </source>
</evidence>
<organism evidence="10 11">
    <name type="scientific">Streptacidiphilus cavernicola</name>
    <dbReference type="NCBI Taxonomy" id="3342716"/>
    <lineage>
        <taxon>Bacteria</taxon>
        <taxon>Bacillati</taxon>
        <taxon>Actinomycetota</taxon>
        <taxon>Actinomycetes</taxon>
        <taxon>Kitasatosporales</taxon>
        <taxon>Streptomycetaceae</taxon>
        <taxon>Streptacidiphilus</taxon>
    </lineage>
</organism>
<keyword evidence="2" id="KW-1003">Cell membrane</keyword>
<evidence type="ECO:0000256" key="4">
    <source>
        <dbReference type="ARBA" id="ARBA00022679"/>
    </source>
</evidence>
<evidence type="ECO:0000256" key="3">
    <source>
        <dbReference type="ARBA" id="ARBA00022676"/>
    </source>
</evidence>
<feature type="domain" description="Glycosyltransferase RgtA/B/C/D-like" evidence="9">
    <location>
        <begin position="73"/>
        <end position="160"/>
    </location>
</feature>
<name>A0ABV6UFH3_9ACTN</name>
<evidence type="ECO:0000256" key="2">
    <source>
        <dbReference type="ARBA" id="ARBA00022475"/>
    </source>
</evidence>
<comment type="caution">
    <text evidence="10">The sequence shown here is derived from an EMBL/GenBank/DDBJ whole genome shotgun (WGS) entry which is preliminary data.</text>
</comment>
<dbReference type="EMBL" id="JBHEZZ010000001">
    <property type="protein sequence ID" value="MFC1400211.1"/>
    <property type="molecule type" value="Genomic_DNA"/>
</dbReference>
<feature type="transmembrane region" description="Helical" evidence="8">
    <location>
        <begin position="70"/>
        <end position="89"/>
    </location>
</feature>
<evidence type="ECO:0000256" key="7">
    <source>
        <dbReference type="ARBA" id="ARBA00023136"/>
    </source>
</evidence>
<dbReference type="Proteomes" id="UP001592528">
    <property type="component" value="Unassembled WGS sequence"/>
</dbReference>
<evidence type="ECO:0000256" key="8">
    <source>
        <dbReference type="SAM" id="Phobius"/>
    </source>
</evidence>
<dbReference type="EC" id="2.4.-.-" evidence="10"/>
<keyword evidence="6 8" id="KW-1133">Transmembrane helix</keyword>
<keyword evidence="11" id="KW-1185">Reference proteome</keyword>
<feature type="transmembrane region" description="Helical" evidence="8">
    <location>
        <begin position="12"/>
        <end position="32"/>
    </location>
</feature>
<feature type="transmembrane region" description="Helical" evidence="8">
    <location>
        <begin position="95"/>
        <end position="127"/>
    </location>
</feature>
<keyword evidence="5 8" id="KW-0812">Transmembrane</keyword>
<proteinExistence type="predicted"/>
<sequence>MPTPTTARNESRWARTALWAVPTLVSFLIGVFHSSRPELWRDELASVSASGRSLGQLFDLLGNTDASTGFYYLVLHFWTAAFGDSLTLLRMPSALAMAGAACCVALTGRLLFGRWAGLGGGLLFALVPGISRYGQETRAYAFVVCSVALATLLLVRAVDAAARQTPERAPEQAPGQVPEGVRPAVPKGRWVAYGASLVLIGLCHIVALACLAGHAVLLLLHWRRTRSARALRWWAGSVVVALALLTPLLILGQSQVDGQLFWLKPPSLKHPTATLLQMLRPMFSSTGYLALFAVLSLCALLLWRRHRDALLFLVASVVLPIAAIFVISRVGSTSYWFGRYMLFTLPAWSVLTGAGLAAVARLAAGLLTAGQPAPGAAPAAGGTGPAVRRRVFAAVTALGVAAAVLVGYSDQVAVRSYISHSWTNYPLDSAGDAWGYQPAAQFLLHRAKPGDGVYYGGSHLYMVGAGVEYYLRGRLPLNQFLTTESAADNGSYGPTLCPDLASCVAGAPDRVWLVMAPARPVPEDAKVQKALLDSGAYRISELYNVPGMSLYLLERKS</sequence>
<feature type="transmembrane region" description="Helical" evidence="8">
    <location>
        <begin position="310"/>
        <end position="327"/>
    </location>
</feature>
<dbReference type="PANTHER" id="PTHR33908">
    <property type="entry name" value="MANNOSYLTRANSFERASE YKCB-RELATED"/>
    <property type="match status" value="1"/>
</dbReference>
<gene>
    <name evidence="10" type="ORF">ACEZDJ_02795</name>
</gene>
<dbReference type="RefSeq" id="WP_198037324.1">
    <property type="nucleotide sequence ID" value="NZ_JBHEZZ010000001.1"/>
</dbReference>
<dbReference type="InterPro" id="IPR038731">
    <property type="entry name" value="RgtA/B/C-like"/>
</dbReference>
<keyword evidence="3 10" id="KW-0328">Glycosyltransferase</keyword>
<comment type="subcellular location">
    <subcellularLocation>
        <location evidence="1">Cell membrane</location>
        <topology evidence="1">Multi-pass membrane protein</topology>
    </subcellularLocation>
</comment>
<evidence type="ECO:0000313" key="10">
    <source>
        <dbReference type="EMBL" id="MFC1400211.1"/>
    </source>
</evidence>
<evidence type="ECO:0000259" key="9">
    <source>
        <dbReference type="Pfam" id="PF13231"/>
    </source>
</evidence>
<dbReference type="GO" id="GO:0016757">
    <property type="term" value="F:glycosyltransferase activity"/>
    <property type="evidence" value="ECO:0007669"/>
    <property type="project" value="UniProtKB-KW"/>
</dbReference>
<reference evidence="10 11" key="1">
    <citation type="submission" date="2024-09" db="EMBL/GenBank/DDBJ databases">
        <authorList>
            <person name="Lee S.D."/>
        </authorList>
    </citation>
    <scope>NUCLEOTIDE SEQUENCE [LARGE SCALE GENOMIC DNA]</scope>
    <source>
        <strain evidence="10 11">N1-5</strain>
    </source>
</reference>
<dbReference type="Pfam" id="PF13231">
    <property type="entry name" value="PMT_2"/>
    <property type="match status" value="1"/>
</dbReference>
<dbReference type="PANTHER" id="PTHR33908:SF3">
    <property type="entry name" value="UNDECAPRENYL PHOSPHATE-ALPHA-4-AMINO-4-DEOXY-L-ARABINOSE ARABINOSYL TRANSFERASE"/>
    <property type="match status" value="1"/>
</dbReference>
<feature type="transmembrane region" description="Helical" evidence="8">
    <location>
        <begin position="347"/>
        <end position="370"/>
    </location>
</feature>
<evidence type="ECO:0000313" key="11">
    <source>
        <dbReference type="Proteomes" id="UP001592528"/>
    </source>
</evidence>
<feature type="transmembrane region" description="Helical" evidence="8">
    <location>
        <begin position="391"/>
        <end position="409"/>
    </location>
</feature>
<keyword evidence="7 8" id="KW-0472">Membrane</keyword>
<feature type="transmembrane region" description="Helical" evidence="8">
    <location>
        <begin position="285"/>
        <end position="303"/>
    </location>
</feature>
<evidence type="ECO:0000256" key="1">
    <source>
        <dbReference type="ARBA" id="ARBA00004651"/>
    </source>
</evidence>
<dbReference type="InterPro" id="IPR050297">
    <property type="entry name" value="LipidA_mod_glycosyltrf_83"/>
</dbReference>
<accession>A0ABV6UFH3</accession>